<dbReference type="PANTHER" id="PTHR33168">
    <property type="entry name" value="STRESS INDUCED PROTEIN-RELATED"/>
    <property type="match status" value="1"/>
</dbReference>
<sequence>METSVRWCKSGSLSCCWSRRTTNYDELLSLSVSTSKPRIIWRILWRKVQKAKKKLYTFSESTRFGYEASDYAQNFDHGLMSNESDDLSRSFSARFAVPNSAIFYRKRLIA</sequence>
<keyword evidence="2" id="KW-1185">Reference proteome</keyword>
<reference evidence="1 2" key="1">
    <citation type="submission" date="2022-01" db="EMBL/GenBank/DDBJ databases">
        <authorList>
            <person name="Xiong W."/>
            <person name="Schranz E."/>
        </authorList>
    </citation>
    <scope>NUCLEOTIDE SEQUENCE [LARGE SCALE GENOMIC DNA]</scope>
</reference>
<organism evidence="1 2">
    <name type="scientific">Lactuca virosa</name>
    <dbReference type="NCBI Taxonomy" id="75947"/>
    <lineage>
        <taxon>Eukaryota</taxon>
        <taxon>Viridiplantae</taxon>
        <taxon>Streptophyta</taxon>
        <taxon>Embryophyta</taxon>
        <taxon>Tracheophyta</taxon>
        <taxon>Spermatophyta</taxon>
        <taxon>Magnoliopsida</taxon>
        <taxon>eudicotyledons</taxon>
        <taxon>Gunneridae</taxon>
        <taxon>Pentapetalae</taxon>
        <taxon>asterids</taxon>
        <taxon>campanulids</taxon>
        <taxon>Asterales</taxon>
        <taxon>Asteraceae</taxon>
        <taxon>Cichorioideae</taxon>
        <taxon>Cichorieae</taxon>
        <taxon>Lactucinae</taxon>
        <taxon>Lactuca</taxon>
    </lineage>
</organism>
<proteinExistence type="predicted"/>
<evidence type="ECO:0000313" key="1">
    <source>
        <dbReference type="EMBL" id="CAH1425545.1"/>
    </source>
</evidence>
<gene>
    <name evidence="1" type="ORF">LVIROSA_LOCUS12680</name>
</gene>
<dbReference type="Proteomes" id="UP001157418">
    <property type="component" value="Unassembled WGS sequence"/>
</dbReference>
<evidence type="ECO:0000313" key="2">
    <source>
        <dbReference type="Proteomes" id="UP001157418"/>
    </source>
</evidence>
<dbReference type="AlphaFoldDB" id="A0AAU9MFG9"/>
<name>A0AAU9MFG9_9ASTR</name>
<comment type="caution">
    <text evidence="1">The sequence shown here is derived from an EMBL/GenBank/DDBJ whole genome shotgun (WGS) entry which is preliminary data.</text>
</comment>
<dbReference type="EMBL" id="CAKMRJ010002223">
    <property type="protein sequence ID" value="CAH1425545.1"/>
    <property type="molecule type" value="Genomic_DNA"/>
</dbReference>
<accession>A0AAU9MFG9</accession>
<protein>
    <submittedName>
        <fullName evidence="1">Uncharacterized protein</fullName>
    </submittedName>
</protein>